<evidence type="ECO:0000313" key="3">
    <source>
        <dbReference type="EMBL" id="KYN12957.1"/>
    </source>
</evidence>
<name>A0A151IXJ8_9HYME</name>
<dbReference type="InterPro" id="IPR048366">
    <property type="entry name" value="TNP-like_GBD"/>
</dbReference>
<dbReference type="Proteomes" id="UP000078492">
    <property type="component" value="Unassembled WGS sequence"/>
</dbReference>
<accession>A0A151IXJ8</accession>
<dbReference type="EMBL" id="KQ980799">
    <property type="protein sequence ID" value="KYN12957.1"/>
    <property type="molecule type" value="Genomic_DNA"/>
</dbReference>
<proteinExistence type="predicted"/>
<evidence type="ECO:0000259" key="2">
    <source>
        <dbReference type="Pfam" id="PF21788"/>
    </source>
</evidence>
<organism evidence="3 4">
    <name type="scientific">Trachymyrmex cornetzi</name>
    <dbReference type="NCBI Taxonomy" id="471704"/>
    <lineage>
        <taxon>Eukaryota</taxon>
        <taxon>Metazoa</taxon>
        <taxon>Ecdysozoa</taxon>
        <taxon>Arthropoda</taxon>
        <taxon>Hexapoda</taxon>
        <taxon>Insecta</taxon>
        <taxon>Pterygota</taxon>
        <taxon>Neoptera</taxon>
        <taxon>Endopterygota</taxon>
        <taxon>Hymenoptera</taxon>
        <taxon>Apocrita</taxon>
        <taxon>Aculeata</taxon>
        <taxon>Formicoidea</taxon>
        <taxon>Formicidae</taxon>
        <taxon>Myrmicinae</taxon>
        <taxon>Trachymyrmex</taxon>
    </lineage>
</organism>
<sequence length="297" mass="34257">MADVREFEKIVREIEKTSESIRKKHRALKTGRIEEGINLDRHFKPLIEPLRLFADNPGERATKRESRDEDTASAPKRERKEEQKEGEASSRSNLPQLCINPVIDCANGLALDEISITPGEQYSDGSHLLKNLRTALLNNKIIVMPDQFKKSNNLSLCTVQYSHFEELVDIRENLYFKLAPKLNRNVMQLTNFNKMKINKATNLLNRDVSSALNFLAEERDKNDYKTTALFIEIASKWFTLITSRSPLVALGKTSVNKFNETIEFLECVRDLFRDMEIGEKKKRFKKSVFSSKTMAMH</sequence>
<feature type="region of interest" description="Disordered" evidence="1">
    <location>
        <begin position="54"/>
        <end position="91"/>
    </location>
</feature>
<gene>
    <name evidence="3" type="ORF">ALC57_14869</name>
</gene>
<feature type="compositionally biased region" description="Basic and acidic residues" evidence="1">
    <location>
        <begin position="57"/>
        <end position="88"/>
    </location>
</feature>
<feature type="domain" description="Transposable element P transposase-like GTP-binding insertion" evidence="2">
    <location>
        <begin position="126"/>
        <end position="247"/>
    </location>
</feature>
<reference evidence="3 4" key="1">
    <citation type="submission" date="2015-09" db="EMBL/GenBank/DDBJ databases">
        <title>Trachymyrmex cornetzi WGS genome.</title>
        <authorList>
            <person name="Nygaard S."/>
            <person name="Hu H."/>
            <person name="Boomsma J."/>
            <person name="Zhang G."/>
        </authorList>
    </citation>
    <scope>NUCLEOTIDE SEQUENCE [LARGE SCALE GENOMIC DNA]</scope>
    <source>
        <strain evidence="3">Tcor2-1</strain>
        <tissue evidence="3">Whole body</tissue>
    </source>
</reference>
<protein>
    <recommendedName>
        <fullName evidence="2">Transposable element P transposase-like GTP-binding insertion domain-containing protein</fullName>
    </recommendedName>
</protein>
<evidence type="ECO:0000313" key="4">
    <source>
        <dbReference type="Proteomes" id="UP000078492"/>
    </source>
</evidence>
<dbReference type="Pfam" id="PF21788">
    <property type="entry name" value="TNP-like_GBD"/>
    <property type="match status" value="1"/>
</dbReference>
<evidence type="ECO:0000256" key="1">
    <source>
        <dbReference type="SAM" id="MobiDB-lite"/>
    </source>
</evidence>
<dbReference type="AlphaFoldDB" id="A0A151IXJ8"/>
<keyword evidence="4" id="KW-1185">Reference proteome</keyword>